<keyword evidence="9" id="KW-1185">Reference proteome</keyword>
<evidence type="ECO:0000313" key="9">
    <source>
        <dbReference type="Proteomes" id="UP000298458"/>
    </source>
</evidence>
<dbReference type="InterPro" id="IPR045569">
    <property type="entry name" value="Metalloprtase-TldD/E_C"/>
</dbReference>
<reference evidence="8" key="1">
    <citation type="journal article" date="2019" name="PLoS Negl. Trop. Dis.">
        <title>Revisiting the worldwide diversity of Leptospira species in the environment.</title>
        <authorList>
            <person name="Vincent A.T."/>
            <person name="Schiettekatte O."/>
            <person name="Bourhy P."/>
            <person name="Veyrier F.J."/>
            <person name="Picardeau M."/>
        </authorList>
    </citation>
    <scope>NUCLEOTIDE SEQUENCE [LARGE SCALE GENOMIC DNA]</scope>
    <source>
        <strain evidence="8">SSW15</strain>
    </source>
</reference>
<dbReference type="PANTHER" id="PTHR30624">
    <property type="entry name" value="UNCHARACTERIZED PROTEIN TLDD AND PMBA"/>
    <property type="match status" value="1"/>
</dbReference>
<evidence type="ECO:0000313" key="8">
    <source>
        <dbReference type="EMBL" id="TGK13806.1"/>
    </source>
</evidence>
<dbReference type="InterPro" id="IPR051463">
    <property type="entry name" value="Peptidase_U62_metallo"/>
</dbReference>
<dbReference type="GO" id="GO:0006508">
    <property type="term" value="P:proteolysis"/>
    <property type="evidence" value="ECO:0007669"/>
    <property type="project" value="UniProtKB-KW"/>
</dbReference>
<accession>A0A4R9GKZ8</accession>
<feature type="domain" description="Metalloprotease TldD/E N-terminal" evidence="5">
    <location>
        <begin position="21"/>
        <end position="79"/>
    </location>
</feature>
<dbReference type="PIRSF" id="PIRSF004919">
    <property type="entry name" value="TldD"/>
    <property type="match status" value="1"/>
</dbReference>
<keyword evidence="2" id="KW-0645">Protease</keyword>
<feature type="domain" description="Metalloprotease TldD/E C-terminal" evidence="6">
    <location>
        <begin position="228"/>
        <end position="459"/>
    </location>
</feature>
<dbReference type="Pfam" id="PF19289">
    <property type="entry name" value="PmbA_TldD_3rd"/>
    <property type="match status" value="1"/>
</dbReference>
<comment type="similarity">
    <text evidence="1">Belongs to the peptidase U62 family.</text>
</comment>
<proteinExistence type="inferred from homology"/>
<dbReference type="RefSeq" id="WP_135766148.1">
    <property type="nucleotide sequence ID" value="NZ_RQET01000001.1"/>
</dbReference>
<sequence>MEPRKVETLIEAGKNRKADFVEIYEEESRNSSVALRDKKIEQSLAATDYGIGIRLIYGTDVLYAYTSNDDTEHLVSLIRLLADSRGEATVNGGKFTLPSIGQHPVFAAGLKDPRSVSPAKKLELLQAADSSARQLSSKVVQVGASASDIVTNVLIANSEGLWVEDLRVRSRFSLSVTAEKDGERFVATESPGALQGFEFFEGLRVAELAKNAAERALFMLDAGYIEGKKMPVIMGNGFGGVIFHEACGHPLETEAIRKNSSPFVGKLGERIAQSCLTAYDDGTLEDFYGSIKVDDEGMPSQKTLLIENGILKAYLSDRIGSAETGVPRTGSGRRESYQYAPVSRMRNTFIAAGQDSLDGMFGSVDYGLYAKRMGGGSVNPATGEFNFAVEEGYVIRNGKLAEPVRGATLIGKGHEILPKISMIGKDLELAAGTCGASSGSIPVTVGQPSLKVDEILVGGR</sequence>
<evidence type="ECO:0000259" key="6">
    <source>
        <dbReference type="Pfam" id="PF19289"/>
    </source>
</evidence>
<evidence type="ECO:0000259" key="5">
    <source>
        <dbReference type="Pfam" id="PF01523"/>
    </source>
</evidence>
<dbReference type="AlphaFoldDB" id="A0A4R9GKZ8"/>
<organism evidence="8 9">
    <name type="scientific">Leptospira fletcheri</name>
    <dbReference type="NCBI Taxonomy" id="2484981"/>
    <lineage>
        <taxon>Bacteria</taxon>
        <taxon>Pseudomonadati</taxon>
        <taxon>Spirochaetota</taxon>
        <taxon>Spirochaetia</taxon>
        <taxon>Leptospirales</taxon>
        <taxon>Leptospiraceae</taxon>
        <taxon>Leptospira</taxon>
    </lineage>
</organism>
<comment type="caution">
    <text evidence="8">The sequence shown here is derived from an EMBL/GenBank/DDBJ whole genome shotgun (WGS) entry which is preliminary data.</text>
</comment>
<dbReference type="InterPro" id="IPR035068">
    <property type="entry name" value="TldD/PmbA_N"/>
</dbReference>
<evidence type="ECO:0000256" key="4">
    <source>
        <dbReference type="ARBA" id="ARBA00023049"/>
    </source>
</evidence>
<dbReference type="EMBL" id="RQET01000001">
    <property type="protein sequence ID" value="TGK13806.1"/>
    <property type="molecule type" value="Genomic_DNA"/>
</dbReference>
<dbReference type="GO" id="GO:0005829">
    <property type="term" value="C:cytosol"/>
    <property type="evidence" value="ECO:0007669"/>
    <property type="project" value="TreeGrafter"/>
</dbReference>
<gene>
    <name evidence="8" type="ORF">EHO60_00145</name>
</gene>
<dbReference type="InterPro" id="IPR002510">
    <property type="entry name" value="Metalloprtase-TldD/E_N"/>
</dbReference>
<dbReference type="OrthoDB" id="9803213at2"/>
<dbReference type="Gene3D" id="3.30.2290.10">
    <property type="entry name" value="PmbA/TldD superfamily"/>
    <property type="match status" value="1"/>
</dbReference>
<name>A0A4R9GKZ8_9LEPT</name>
<dbReference type="SUPFAM" id="SSF111283">
    <property type="entry name" value="Putative modulator of DNA gyrase, PmbA/TldD"/>
    <property type="match status" value="1"/>
</dbReference>
<evidence type="ECO:0000259" key="7">
    <source>
        <dbReference type="Pfam" id="PF19290"/>
    </source>
</evidence>
<evidence type="ECO:0000256" key="3">
    <source>
        <dbReference type="ARBA" id="ARBA00022801"/>
    </source>
</evidence>
<dbReference type="InterPro" id="IPR025502">
    <property type="entry name" value="TldD"/>
</dbReference>
<dbReference type="InterPro" id="IPR036059">
    <property type="entry name" value="TldD/PmbA_sf"/>
</dbReference>
<dbReference type="Proteomes" id="UP000298458">
    <property type="component" value="Unassembled WGS sequence"/>
</dbReference>
<evidence type="ECO:0000256" key="1">
    <source>
        <dbReference type="ARBA" id="ARBA00005836"/>
    </source>
</evidence>
<protein>
    <submittedName>
        <fullName evidence="8">TldD/PmbA family protein</fullName>
    </submittedName>
</protein>
<dbReference type="FunFam" id="3.30.2290.10:FF:000003">
    <property type="entry name" value="Zinc-dependent protease, TldD/PmbA family"/>
    <property type="match status" value="1"/>
</dbReference>
<keyword evidence="4" id="KW-0482">Metalloprotease</keyword>
<evidence type="ECO:0000256" key="2">
    <source>
        <dbReference type="ARBA" id="ARBA00022670"/>
    </source>
</evidence>
<dbReference type="GO" id="GO:0008237">
    <property type="term" value="F:metallopeptidase activity"/>
    <property type="evidence" value="ECO:0007669"/>
    <property type="project" value="UniProtKB-KW"/>
</dbReference>
<keyword evidence="3" id="KW-0378">Hydrolase</keyword>
<dbReference type="Pfam" id="PF19290">
    <property type="entry name" value="PmbA_TldD_2nd"/>
    <property type="match status" value="1"/>
</dbReference>
<dbReference type="PANTHER" id="PTHR30624:SF4">
    <property type="entry name" value="METALLOPROTEASE TLDD"/>
    <property type="match status" value="1"/>
</dbReference>
<dbReference type="InterPro" id="IPR045570">
    <property type="entry name" value="Metalloprtase-TldD/E_cen_dom"/>
</dbReference>
<dbReference type="Pfam" id="PF01523">
    <property type="entry name" value="PmbA_TldD_1st"/>
    <property type="match status" value="1"/>
</dbReference>
<feature type="domain" description="Metalloprotease TldD/E central" evidence="7">
    <location>
        <begin position="111"/>
        <end position="217"/>
    </location>
</feature>